<evidence type="ECO:0000256" key="4">
    <source>
        <dbReference type="ARBA" id="ARBA00023306"/>
    </source>
</evidence>
<evidence type="ECO:0000256" key="3">
    <source>
        <dbReference type="ARBA" id="ARBA00023210"/>
    </source>
</evidence>
<name>A0A127F5H0_STEDE</name>
<accession>A0A127F5H0</accession>
<gene>
    <name evidence="6" type="primary">minC</name>
    <name evidence="10" type="ORF">ACG33_00950</name>
</gene>
<evidence type="ECO:0000313" key="11">
    <source>
        <dbReference type="Proteomes" id="UP000070250"/>
    </source>
</evidence>
<reference evidence="10 11" key="1">
    <citation type="submission" date="2015-06" db="EMBL/GenBank/DDBJ databases">
        <title>A Comprehensive Approach to Explore the Metabolic and Phylogenetic Diversity of Bacterial Steroid Degradation in the Environment: Testosterone as an Example.</title>
        <authorList>
            <person name="Yang F.-C."/>
            <person name="Chen Y.-L."/>
            <person name="Yu C.-P."/>
            <person name="Tang S.-L."/>
            <person name="Wang P.-H."/>
            <person name="Ismail W."/>
            <person name="Wang C.-H."/>
            <person name="Yang C.-Y."/>
            <person name="Chiang Y.-R."/>
        </authorList>
    </citation>
    <scope>NUCLEOTIDE SEQUENCE [LARGE SCALE GENOMIC DNA]</scope>
    <source>
        <strain evidence="10 11">DSM 18526</strain>
    </source>
</reference>
<evidence type="ECO:0000256" key="7">
    <source>
        <dbReference type="SAM" id="MobiDB-lite"/>
    </source>
</evidence>
<dbReference type="PANTHER" id="PTHR34108:SF1">
    <property type="entry name" value="SEPTUM SITE-DETERMINING PROTEIN MINC"/>
    <property type="match status" value="1"/>
</dbReference>
<dbReference type="PANTHER" id="PTHR34108">
    <property type="entry name" value="SEPTUM SITE-DETERMINING PROTEIN MINC"/>
    <property type="match status" value="1"/>
</dbReference>
<dbReference type="InterPro" id="IPR036145">
    <property type="entry name" value="MinC_C_sf"/>
</dbReference>
<evidence type="ECO:0000259" key="8">
    <source>
        <dbReference type="Pfam" id="PF03775"/>
    </source>
</evidence>
<dbReference type="KEGG" id="sdf:ACG33_00950"/>
<proteinExistence type="inferred from homology"/>
<protein>
    <recommendedName>
        <fullName evidence="6">Probable septum site-determining protein MinC</fullName>
    </recommendedName>
</protein>
<feature type="domain" description="Septum formation inhibitor MinC N-terminal" evidence="9">
    <location>
        <begin position="12"/>
        <end position="84"/>
    </location>
</feature>
<dbReference type="GO" id="GO:0051302">
    <property type="term" value="P:regulation of cell division"/>
    <property type="evidence" value="ECO:0007669"/>
    <property type="project" value="InterPro"/>
</dbReference>
<keyword evidence="2 6" id="KW-0132">Cell division</keyword>
<dbReference type="SUPFAM" id="SSF63848">
    <property type="entry name" value="Cell-division inhibitor MinC, C-terminal domain"/>
    <property type="match status" value="1"/>
</dbReference>
<keyword evidence="4 6" id="KW-0131">Cell cycle</keyword>
<feature type="domain" description="Septum formation inhibitor MinC C-terminal" evidence="8">
    <location>
        <begin position="151"/>
        <end position="249"/>
    </location>
</feature>
<dbReference type="AlphaFoldDB" id="A0A127F5H0"/>
<feature type="region of interest" description="Disordered" evidence="7">
    <location>
        <begin position="116"/>
        <end position="137"/>
    </location>
</feature>
<keyword evidence="11" id="KW-1185">Reference proteome</keyword>
<dbReference type="OrthoDB" id="9794530at2"/>
<dbReference type="STRING" id="465721.ACG33_00950"/>
<dbReference type="GO" id="GO:0000917">
    <property type="term" value="P:division septum assembly"/>
    <property type="evidence" value="ECO:0007669"/>
    <property type="project" value="UniProtKB-KW"/>
</dbReference>
<keyword evidence="3 6" id="KW-0717">Septation</keyword>
<dbReference type="PATRIC" id="fig|465721.4.peg.207"/>
<evidence type="ECO:0000256" key="6">
    <source>
        <dbReference type="HAMAP-Rule" id="MF_00267"/>
    </source>
</evidence>
<dbReference type="Pfam" id="PF05209">
    <property type="entry name" value="MinC_N"/>
    <property type="match status" value="1"/>
</dbReference>
<comment type="similarity">
    <text evidence="1 6">Belongs to the MinC family.</text>
</comment>
<organism evidence="10 11">
    <name type="scientific">Steroidobacter denitrificans</name>
    <dbReference type="NCBI Taxonomy" id="465721"/>
    <lineage>
        <taxon>Bacteria</taxon>
        <taxon>Pseudomonadati</taxon>
        <taxon>Pseudomonadota</taxon>
        <taxon>Gammaproteobacteria</taxon>
        <taxon>Steroidobacterales</taxon>
        <taxon>Steroidobacteraceae</taxon>
        <taxon>Steroidobacter</taxon>
    </lineage>
</organism>
<dbReference type="InterPro" id="IPR005526">
    <property type="entry name" value="Septum_form_inhib_MinC_C"/>
</dbReference>
<dbReference type="NCBIfam" id="TIGR01222">
    <property type="entry name" value="minC"/>
    <property type="match status" value="1"/>
</dbReference>
<dbReference type="GO" id="GO:1901891">
    <property type="term" value="P:regulation of cell septum assembly"/>
    <property type="evidence" value="ECO:0007669"/>
    <property type="project" value="InterPro"/>
</dbReference>
<dbReference type="GO" id="GO:0000902">
    <property type="term" value="P:cell morphogenesis"/>
    <property type="evidence" value="ECO:0007669"/>
    <property type="project" value="InterPro"/>
</dbReference>
<dbReference type="RefSeq" id="WP_066917957.1">
    <property type="nucleotide sequence ID" value="NZ_CP011971.1"/>
</dbReference>
<dbReference type="HAMAP" id="MF_00267">
    <property type="entry name" value="MinC"/>
    <property type="match status" value="1"/>
</dbReference>
<dbReference type="Pfam" id="PF03775">
    <property type="entry name" value="MinC_C"/>
    <property type="match status" value="1"/>
</dbReference>
<dbReference type="Gene3D" id="3.30.70.260">
    <property type="match status" value="1"/>
</dbReference>
<comment type="subunit">
    <text evidence="6">Interacts with MinD and FtsZ.</text>
</comment>
<dbReference type="InterPro" id="IPR016098">
    <property type="entry name" value="CAP/MinC_C"/>
</dbReference>
<dbReference type="EMBL" id="CP011971">
    <property type="protein sequence ID" value="AMN45696.1"/>
    <property type="molecule type" value="Genomic_DNA"/>
</dbReference>
<dbReference type="InterPro" id="IPR007874">
    <property type="entry name" value="MinC_N"/>
</dbReference>
<evidence type="ECO:0000256" key="2">
    <source>
        <dbReference type="ARBA" id="ARBA00022618"/>
    </source>
</evidence>
<dbReference type="InterPro" id="IPR013033">
    <property type="entry name" value="MinC"/>
</dbReference>
<dbReference type="Proteomes" id="UP000070250">
    <property type="component" value="Chromosome"/>
</dbReference>
<evidence type="ECO:0000256" key="5">
    <source>
        <dbReference type="ARBA" id="ARBA00025606"/>
    </source>
</evidence>
<sequence length="255" mass="27287">MNKADAIPDPALEIRFGQVGLAQARIHTTDPGTLLDELSGRIATAPQFFERAPVCLDLSALEQEPDVEETRKALDAIRRAGMLPVGLAHGTETIDILARALELPILTQFRAQARTPGSARVKEPVTPASSPSPGPVPVPEVPEFALPTLMHHRPVRSGQRIYARHRDLVVTAAVGAGAEVISDGCVHVYGSLRGRAIAGARGEMTARVFCQEFNAELVSIAGVFRVFETIPPELAGHPVQAWLDGDDLRFASMGG</sequence>
<evidence type="ECO:0000313" key="10">
    <source>
        <dbReference type="EMBL" id="AMN45696.1"/>
    </source>
</evidence>
<evidence type="ECO:0000256" key="1">
    <source>
        <dbReference type="ARBA" id="ARBA00006291"/>
    </source>
</evidence>
<evidence type="ECO:0000259" key="9">
    <source>
        <dbReference type="Pfam" id="PF05209"/>
    </source>
</evidence>
<comment type="function">
    <text evidence="5 6">Cell division inhibitor that blocks the formation of polar Z ring septums. Rapidly oscillates between the poles of the cell to destabilize FtsZ filaments that have formed before they mature into polar Z rings. Prevents FtsZ polymerization.</text>
</comment>
<dbReference type="Gene3D" id="2.160.20.70">
    <property type="match status" value="1"/>
</dbReference>